<dbReference type="EC" id="3.1.1.11" evidence="7"/>
<dbReference type="InterPro" id="IPR011050">
    <property type="entry name" value="Pectin_lyase_fold/virulence"/>
</dbReference>
<proteinExistence type="evidence at protein level"/>
<comment type="catalytic activity">
    <reaction evidence="7">
        <text>[(1-&gt;4)-alpha-D-galacturonosyl methyl ester](n) + n H2O = [(1-&gt;4)-alpha-D-galacturonosyl](n) + n methanol + n H(+)</text>
        <dbReference type="Rhea" id="RHEA:22380"/>
        <dbReference type="Rhea" id="RHEA-COMP:14570"/>
        <dbReference type="Rhea" id="RHEA-COMP:14573"/>
        <dbReference type="ChEBI" id="CHEBI:15377"/>
        <dbReference type="ChEBI" id="CHEBI:15378"/>
        <dbReference type="ChEBI" id="CHEBI:17790"/>
        <dbReference type="ChEBI" id="CHEBI:140522"/>
        <dbReference type="ChEBI" id="CHEBI:140523"/>
        <dbReference type="EC" id="3.1.1.11"/>
    </reaction>
</comment>
<evidence type="ECO:0000256" key="2">
    <source>
        <dbReference type="ARBA" id="ARBA00006027"/>
    </source>
</evidence>
<dbReference type="UniPathway" id="UPA00545">
    <property type="reaction ID" value="UER00823"/>
</dbReference>
<evidence type="ECO:0000313" key="10">
    <source>
        <dbReference type="EnsemblPlants" id="Zm00001eb330500_P001"/>
    </source>
</evidence>
<dbReference type="FunFam" id="2.160.20.10:FF:000001">
    <property type="entry name" value="Pectinesterase"/>
    <property type="match status" value="1"/>
</dbReference>
<accession>A0A3L6DZQ5</accession>
<dbReference type="GO" id="GO:0046910">
    <property type="term" value="F:pectinesterase inhibitor activity"/>
    <property type="evidence" value="ECO:0000318"/>
    <property type="project" value="GO_Central"/>
</dbReference>
<organism evidence="9">
    <name type="scientific">Zea mays</name>
    <name type="common">Maize</name>
    <dbReference type="NCBI Taxonomy" id="4577"/>
    <lineage>
        <taxon>Eukaryota</taxon>
        <taxon>Viridiplantae</taxon>
        <taxon>Streptophyta</taxon>
        <taxon>Embryophyta</taxon>
        <taxon>Tracheophyta</taxon>
        <taxon>Spermatophyta</taxon>
        <taxon>Magnoliopsida</taxon>
        <taxon>Liliopsida</taxon>
        <taxon>Poales</taxon>
        <taxon>Poaceae</taxon>
        <taxon>PACMAD clade</taxon>
        <taxon>Panicoideae</taxon>
        <taxon>Andropogonodae</taxon>
        <taxon>Andropogoneae</taxon>
        <taxon>Tripsacinae</taxon>
        <taxon>Zea</taxon>
    </lineage>
</organism>
<keyword evidence="4 7" id="KW-0378">Hydrolase</keyword>
<dbReference type="GeneID" id="103633554"/>
<dbReference type="PaxDb" id="4577-GRMZM2G025182_P01"/>
<dbReference type="InterPro" id="IPR006501">
    <property type="entry name" value="Pectinesterase_inhib_dom"/>
</dbReference>
<evidence type="ECO:0007829" key="12">
    <source>
        <dbReference type="PeptideAtlas" id="A0A1D6IN03"/>
    </source>
</evidence>
<evidence type="ECO:0000256" key="6">
    <source>
        <dbReference type="PROSITE-ProRule" id="PRU10040"/>
    </source>
</evidence>
<evidence type="ECO:0000313" key="11">
    <source>
        <dbReference type="Proteomes" id="UP000007305"/>
    </source>
</evidence>
<dbReference type="EMBL" id="CM007650">
    <property type="protein sequence ID" value="ONM60661.1"/>
    <property type="molecule type" value="Genomic_DNA"/>
</dbReference>
<dbReference type="Gene3D" id="2.160.20.10">
    <property type="entry name" value="Single-stranded right-handed beta-helix, Pectin lyase-like"/>
    <property type="match status" value="1"/>
</dbReference>
<sequence length="605" mass="64826">MRRPPKPKRVAAAAKLPLPLTATFLSLVLLPLGFVATHRAFSGVVSAASTPAAKRVLLEDDGRASRGAAANASAGAEHAAAVERHCAGTLHRDVCASTLGSIPDLARKPAREVISAVVARAASAVRASASNCSAYLRRPAGALRVRDRLALADCVELLGHTLAQLGTAEAELSAGNFTAAEAEVESESLAAVQTVLSAALTNQYTCLDGFAGPSASEDGRVRPYIQGRMYHVAHLVSNSLAMLRRLPQRRRRRQGRGALELEGYGRVRRGFPSWVSGADRRRLQQQQVVPGPDLVVAKDGSGNFTTVGEAVAAAPNNSETRFVIYIKAGGYFENVEVGSEKTNLMFVGDGMWRTVIKASRNVVDNSTTFRSATLAVVGTGFLARDLTVENAAGPSKHQAVALRVNADLSAFYRCAFAGYQDTLYAHSLRQFYRDCDVYGTVDFVFGDAAAVLQGCSLYARRPSPGQKNVVTAQGREDPNQSTGIVVQGGKVAAAADLAPLVANVSSYLGRPWKRYSRAVFAQTKLEALVHPRGWLEWNDTFALDTLYYAEYMNRGPGADTSARVPWPGYHVLNDSADAANFTALDFIQGDIWLNATSFPYTLGFT</sequence>
<keyword evidence="12" id="KW-1267">Proteomics identification</keyword>
<dbReference type="GO" id="GO:0045490">
    <property type="term" value="P:pectin catabolic process"/>
    <property type="evidence" value="ECO:0007669"/>
    <property type="project" value="UniProtKB-UniRule"/>
</dbReference>
<evidence type="ECO:0000313" key="9">
    <source>
        <dbReference type="EMBL" id="ONM60661.1"/>
    </source>
</evidence>
<comment type="pathway">
    <text evidence="1 7">Glycan metabolism; pectin degradation; 2-dehydro-3-deoxy-D-gluconate from pectin: step 1/5.</text>
</comment>
<gene>
    <name evidence="10" type="primary">LOC103633554</name>
    <name evidence="9" type="ORF">ZEAMMB73_Zm00001d022460</name>
</gene>
<dbReference type="SUPFAM" id="SSF51126">
    <property type="entry name" value="Pectin lyase-like"/>
    <property type="match status" value="1"/>
</dbReference>
<evidence type="ECO:0000256" key="5">
    <source>
        <dbReference type="ARBA" id="ARBA00023085"/>
    </source>
</evidence>
<accession>A0A1D6IN03</accession>
<dbReference type="InterPro" id="IPR033131">
    <property type="entry name" value="Pectinesterase_Asp_AS"/>
</dbReference>
<dbReference type="PROSITE" id="PS00503">
    <property type="entry name" value="PECTINESTERASE_2"/>
    <property type="match status" value="1"/>
</dbReference>
<feature type="active site" evidence="6">
    <location>
        <position position="442"/>
    </location>
</feature>
<dbReference type="SUPFAM" id="SSF101148">
    <property type="entry name" value="Plant invertase/pectin methylesterase inhibitor"/>
    <property type="match status" value="1"/>
</dbReference>
<dbReference type="Gene3D" id="1.20.140.40">
    <property type="entry name" value="Invertase/pectin methylesterase inhibitor family protein"/>
    <property type="match status" value="1"/>
</dbReference>
<evidence type="ECO:0000256" key="1">
    <source>
        <dbReference type="ARBA" id="ARBA00005184"/>
    </source>
</evidence>
<dbReference type="InterPro" id="IPR035513">
    <property type="entry name" value="Invertase/methylesterase_inhib"/>
</dbReference>
<reference evidence="9 11" key="1">
    <citation type="submission" date="2015-12" db="EMBL/GenBank/DDBJ databases">
        <title>Update maize B73 reference genome by single molecule sequencing technologies.</title>
        <authorList>
            <consortium name="Maize Genome Sequencing Project"/>
            <person name="Ware D."/>
        </authorList>
    </citation>
    <scope>NUCLEOTIDE SEQUENCE [LARGE SCALE GENOMIC DNA]</scope>
    <source>
        <strain evidence="11">cv. B73</strain>
        <tissue evidence="9">Seedling</tissue>
    </source>
</reference>
<dbReference type="KEGG" id="zma:103633554"/>
<reference evidence="10" key="3">
    <citation type="submission" date="2021-05" db="UniProtKB">
        <authorList>
            <consortium name="EnsemblPlants"/>
        </authorList>
    </citation>
    <scope>IDENTIFICATION</scope>
    <source>
        <strain evidence="10">cv. B73</strain>
    </source>
</reference>
<comment type="similarity">
    <text evidence="2">In the N-terminal section; belongs to the PMEI family.</text>
</comment>
<dbReference type="Pfam" id="PF01095">
    <property type="entry name" value="Pectinesterase"/>
    <property type="match status" value="1"/>
</dbReference>
<evidence type="ECO:0000256" key="7">
    <source>
        <dbReference type="RuleBase" id="RU000589"/>
    </source>
</evidence>
<dbReference type="RefSeq" id="XP_008653464.1">
    <property type="nucleotide sequence ID" value="XM_008655242.4"/>
</dbReference>
<dbReference type="CDD" id="cd15798">
    <property type="entry name" value="PMEI-like_3"/>
    <property type="match status" value="1"/>
</dbReference>
<name>A0A1D6IN03_MAIZE</name>
<comment type="similarity">
    <text evidence="3">In the C-terminal section; belongs to the pectinesterase family.</text>
</comment>
<evidence type="ECO:0000256" key="3">
    <source>
        <dbReference type="ARBA" id="ARBA00007786"/>
    </source>
</evidence>
<dbReference type="STRING" id="4577.A0A1D6IN03"/>
<dbReference type="GO" id="GO:0030599">
    <property type="term" value="F:pectinesterase activity"/>
    <property type="evidence" value="ECO:0000318"/>
    <property type="project" value="GO_Central"/>
</dbReference>
<keyword evidence="5 7" id="KW-0063">Aspartyl esterase</keyword>
<dbReference type="InterPro" id="IPR012334">
    <property type="entry name" value="Pectin_lyas_fold"/>
</dbReference>
<dbReference type="Gramene" id="Zm00001eb330500_T001">
    <property type="protein sequence ID" value="Zm00001eb330500_P001"/>
    <property type="gene ID" value="Zm00001eb330500"/>
</dbReference>
<dbReference type="InterPro" id="IPR000070">
    <property type="entry name" value="Pectinesterase_cat"/>
</dbReference>
<dbReference type="Proteomes" id="UP000007305">
    <property type="component" value="Chromosome 7"/>
</dbReference>
<dbReference type="ExpressionAtlas" id="A0A1D6IN03">
    <property type="expression patterns" value="baseline and differential"/>
</dbReference>
<dbReference type="eggNOG" id="ENOG502QVXG">
    <property type="taxonomic scope" value="Eukaryota"/>
</dbReference>
<dbReference type="SMR" id="A0A1D6IN03"/>
<reference evidence="10" key="2">
    <citation type="submission" date="2019-07" db="EMBL/GenBank/DDBJ databases">
        <authorList>
            <person name="Seetharam A."/>
            <person name="Woodhouse M."/>
            <person name="Cannon E."/>
        </authorList>
    </citation>
    <scope>NUCLEOTIDE SEQUENCE [LARGE SCALE GENOMIC DNA]</scope>
    <source>
        <strain evidence="10">cv. B73</strain>
    </source>
</reference>
<dbReference type="FunFam" id="1.20.140.40:FF:000014">
    <property type="entry name" value="Pectinesterase"/>
    <property type="match status" value="1"/>
</dbReference>
<dbReference type="GO" id="GO:0042545">
    <property type="term" value="P:cell wall modification"/>
    <property type="evidence" value="ECO:0007669"/>
    <property type="project" value="UniProtKB-UniRule"/>
</dbReference>
<dbReference type="OMA" id="KWKDDFA"/>
<feature type="domain" description="Pectinesterase inhibitor" evidence="8">
    <location>
        <begin position="77"/>
        <end position="242"/>
    </location>
</feature>
<dbReference type="NCBIfam" id="TIGR01614">
    <property type="entry name" value="PME_inhib"/>
    <property type="match status" value="1"/>
</dbReference>
<evidence type="ECO:0000259" key="8">
    <source>
        <dbReference type="SMART" id="SM00856"/>
    </source>
</evidence>
<protein>
    <recommendedName>
        <fullName evidence="7">Pectinesterase</fullName>
        <ecNumber evidence="7">3.1.1.11</ecNumber>
    </recommendedName>
</protein>
<dbReference type="PANTHER" id="PTHR31707">
    <property type="entry name" value="PECTINESTERASE"/>
    <property type="match status" value="1"/>
</dbReference>
<evidence type="ECO:0000256" key="4">
    <source>
        <dbReference type="ARBA" id="ARBA00022801"/>
    </source>
</evidence>
<dbReference type="SMART" id="SM00856">
    <property type="entry name" value="PMEI"/>
    <property type="match status" value="1"/>
</dbReference>
<dbReference type="EnsemblPlants" id="Zm00001eb330500_T001">
    <property type="protein sequence ID" value="Zm00001eb330500_P001"/>
    <property type="gene ID" value="Zm00001eb330500"/>
</dbReference>
<keyword evidence="11" id="KW-1185">Reference proteome</keyword>
<dbReference type="OrthoDB" id="2019149at2759"/>
<dbReference type="AlphaFoldDB" id="A0A1D6IN03"/>
<dbReference type="Pfam" id="PF04043">
    <property type="entry name" value="PMEI"/>
    <property type="match status" value="1"/>
</dbReference>
<dbReference type="IntAct" id="A0A1D6IN03">
    <property type="interactions" value="3"/>
</dbReference>